<protein>
    <submittedName>
        <fullName evidence="1">Uncharacterized protein</fullName>
    </submittedName>
</protein>
<accession>A0ACB9EQS5</accession>
<sequence>MDHYGCKVCECTSNKEQTSCILVMVVGTIIHMATLCVCGEREREGGGGVNYRKMANLFLKQAKQYSVARPGYPQQLFDFIASKTPTHDVVWDVGTGSGQAAISLANIYKSVIGTDTSSKQLEFAPKLPNVRYECTSPNLSISELEEKIGTESSVDLVTVAQALHWLDHDTFYNQVKWILKKPSGIIAAWCYTIPKTDDEFNHVFHKFYSESKPYWDSLRGLVDDKYTSIKFPFDPVDGCDHTGPFEFQTEKLMNLGEFCAYIRSWSAYQTAKDQGVELLNDGVIEEFTKAWKEDGNGQKSVTYPVYLRIGKVGKYLNN</sequence>
<organism evidence="1 2">
    <name type="scientific">Smallanthus sonchifolius</name>
    <dbReference type="NCBI Taxonomy" id="185202"/>
    <lineage>
        <taxon>Eukaryota</taxon>
        <taxon>Viridiplantae</taxon>
        <taxon>Streptophyta</taxon>
        <taxon>Embryophyta</taxon>
        <taxon>Tracheophyta</taxon>
        <taxon>Spermatophyta</taxon>
        <taxon>Magnoliopsida</taxon>
        <taxon>eudicotyledons</taxon>
        <taxon>Gunneridae</taxon>
        <taxon>Pentapetalae</taxon>
        <taxon>asterids</taxon>
        <taxon>campanulids</taxon>
        <taxon>Asterales</taxon>
        <taxon>Asteraceae</taxon>
        <taxon>Asteroideae</taxon>
        <taxon>Heliantheae alliance</taxon>
        <taxon>Millerieae</taxon>
        <taxon>Smallanthus</taxon>
    </lineage>
</organism>
<proteinExistence type="predicted"/>
<dbReference type="EMBL" id="CM042034">
    <property type="protein sequence ID" value="KAI3760985.1"/>
    <property type="molecule type" value="Genomic_DNA"/>
</dbReference>
<reference evidence="1 2" key="2">
    <citation type="journal article" date="2022" name="Mol. Ecol. Resour.">
        <title>The genomes of chicory, endive, great burdock and yacon provide insights into Asteraceae paleo-polyploidization history and plant inulin production.</title>
        <authorList>
            <person name="Fan W."/>
            <person name="Wang S."/>
            <person name="Wang H."/>
            <person name="Wang A."/>
            <person name="Jiang F."/>
            <person name="Liu H."/>
            <person name="Zhao H."/>
            <person name="Xu D."/>
            <person name="Zhang Y."/>
        </authorList>
    </citation>
    <scope>NUCLEOTIDE SEQUENCE [LARGE SCALE GENOMIC DNA]</scope>
    <source>
        <strain evidence="2">cv. Yunnan</strain>
        <tissue evidence="1">Leaves</tissue>
    </source>
</reference>
<reference evidence="2" key="1">
    <citation type="journal article" date="2022" name="Mol. Ecol. Resour.">
        <title>The genomes of chicory, endive, great burdock and yacon provide insights into Asteraceae palaeo-polyploidization history and plant inulin production.</title>
        <authorList>
            <person name="Fan W."/>
            <person name="Wang S."/>
            <person name="Wang H."/>
            <person name="Wang A."/>
            <person name="Jiang F."/>
            <person name="Liu H."/>
            <person name="Zhao H."/>
            <person name="Xu D."/>
            <person name="Zhang Y."/>
        </authorList>
    </citation>
    <scope>NUCLEOTIDE SEQUENCE [LARGE SCALE GENOMIC DNA]</scope>
    <source>
        <strain evidence="2">cv. Yunnan</strain>
    </source>
</reference>
<evidence type="ECO:0000313" key="1">
    <source>
        <dbReference type="EMBL" id="KAI3760985.1"/>
    </source>
</evidence>
<dbReference type="Proteomes" id="UP001056120">
    <property type="component" value="Linkage Group LG17"/>
</dbReference>
<keyword evidence="2" id="KW-1185">Reference proteome</keyword>
<gene>
    <name evidence="1" type="ORF">L1987_51389</name>
</gene>
<evidence type="ECO:0000313" key="2">
    <source>
        <dbReference type="Proteomes" id="UP001056120"/>
    </source>
</evidence>
<name>A0ACB9EQS5_9ASTR</name>
<comment type="caution">
    <text evidence="1">The sequence shown here is derived from an EMBL/GenBank/DDBJ whole genome shotgun (WGS) entry which is preliminary data.</text>
</comment>